<feature type="transmembrane region" description="Helical" evidence="6">
    <location>
        <begin position="79"/>
        <end position="103"/>
    </location>
</feature>
<keyword evidence="8" id="KW-0614">Plasmid</keyword>
<feature type="transmembrane region" description="Helical" evidence="6">
    <location>
        <begin position="115"/>
        <end position="134"/>
    </location>
</feature>
<feature type="transmembrane region" description="Helical" evidence="6">
    <location>
        <begin position="12"/>
        <end position="33"/>
    </location>
</feature>
<evidence type="ECO:0000256" key="5">
    <source>
        <dbReference type="ARBA" id="ARBA00023136"/>
    </source>
</evidence>
<evidence type="ECO:0000256" key="6">
    <source>
        <dbReference type="SAM" id="Phobius"/>
    </source>
</evidence>
<keyword evidence="4 6" id="KW-1133">Transmembrane helix</keyword>
<feature type="transmembrane region" description="Helical" evidence="6">
    <location>
        <begin position="196"/>
        <end position="219"/>
    </location>
</feature>
<organism evidence="8 9">
    <name type="scientific">Sphingobium cloacae</name>
    <dbReference type="NCBI Taxonomy" id="120107"/>
    <lineage>
        <taxon>Bacteria</taxon>
        <taxon>Pseudomonadati</taxon>
        <taxon>Pseudomonadota</taxon>
        <taxon>Alphaproteobacteria</taxon>
        <taxon>Sphingomonadales</taxon>
        <taxon>Sphingomonadaceae</taxon>
        <taxon>Sphingobium</taxon>
    </lineage>
</organism>
<reference evidence="8 9" key="1">
    <citation type="submission" date="2016-10" db="EMBL/GenBank/DDBJ databases">
        <title>Complete Genome Sequence of the Nonylphenol-Degrading Bacterium Sphingobium cloacae JCM 10874T.</title>
        <authorList>
            <person name="Ootsuka M."/>
            <person name="Nishizawa T."/>
            <person name="Ohta H."/>
        </authorList>
    </citation>
    <scope>NUCLEOTIDE SEQUENCE [LARGE SCALE GENOMIC DNA]</scope>
    <source>
        <strain evidence="8 9">JCM 10874</strain>
        <plasmid evidence="9">psclo_2 dna</plasmid>
    </source>
</reference>
<evidence type="ECO:0000256" key="3">
    <source>
        <dbReference type="ARBA" id="ARBA00022692"/>
    </source>
</evidence>
<sequence length="308" mass="31881">MLDWPTVAIRLALYLVLAALFGLSAFSLYGLRLGERDDAIALRPWLTASAALGLLLSAAGLILMASAMAGSPFWPIDQAAAAALLGGSAVGTAWKVRMVALVIAGGAALLARGRASWLAMAMIAAAAALATLAWNGHGAASEGSTGWLHLTADILHLLAAGLWVGALFGLLLLMARRAEEIDAAHLRLTHRALHGFGSVGTLVVVTLVVTGLINSWLLVGPTNFMALGTTLYGLLLLAKLALFAGMLGLASLNRFRLTPAFERSIAMNDHRGALRALRVSLAIETACVIGILALVAWLGTLAPPASGM</sequence>
<evidence type="ECO:0000313" key="8">
    <source>
        <dbReference type="EMBL" id="BAV66437.1"/>
    </source>
</evidence>
<dbReference type="NCBIfam" id="NF033808">
    <property type="entry name" value="copper_CopD"/>
    <property type="match status" value="1"/>
</dbReference>
<dbReference type="InterPro" id="IPR047689">
    <property type="entry name" value="CopD"/>
</dbReference>
<evidence type="ECO:0000256" key="1">
    <source>
        <dbReference type="ARBA" id="ARBA00004651"/>
    </source>
</evidence>
<dbReference type="OrthoDB" id="6053803at2"/>
<dbReference type="KEGG" id="sclo:SCLO_2001040"/>
<comment type="subcellular location">
    <subcellularLocation>
        <location evidence="1">Cell membrane</location>
        <topology evidence="1">Multi-pass membrane protein</topology>
    </subcellularLocation>
</comment>
<keyword evidence="2" id="KW-1003">Cell membrane</keyword>
<geneLocation type="plasmid" evidence="9">
    <name>psclo_2 dna</name>
</geneLocation>
<dbReference type="Proteomes" id="UP000218272">
    <property type="component" value="Plasmid pSCLO_2"/>
</dbReference>
<dbReference type="GO" id="GO:0006825">
    <property type="term" value="P:copper ion transport"/>
    <property type="evidence" value="ECO:0007669"/>
    <property type="project" value="InterPro"/>
</dbReference>
<gene>
    <name evidence="8" type="ORF">SCLO_2001040</name>
</gene>
<feature type="domain" description="Copper resistance protein D" evidence="7">
    <location>
        <begin position="191"/>
        <end position="298"/>
    </location>
</feature>
<dbReference type="AlphaFoldDB" id="A0A1E1F7H1"/>
<dbReference type="Pfam" id="PF05425">
    <property type="entry name" value="CopD"/>
    <property type="match status" value="1"/>
</dbReference>
<proteinExistence type="predicted"/>
<dbReference type="PANTHER" id="PTHR34820:SF4">
    <property type="entry name" value="INNER MEMBRANE PROTEIN YEBZ"/>
    <property type="match status" value="1"/>
</dbReference>
<feature type="transmembrane region" description="Helical" evidence="6">
    <location>
        <begin position="154"/>
        <end position="175"/>
    </location>
</feature>
<dbReference type="EMBL" id="AP017656">
    <property type="protein sequence ID" value="BAV66437.1"/>
    <property type="molecule type" value="Genomic_DNA"/>
</dbReference>
<feature type="transmembrane region" description="Helical" evidence="6">
    <location>
        <begin position="276"/>
        <end position="298"/>
    </location>
</feature>
<dbReference type="InterPro" id="IPR032694">
    <property type="entry name" value="CopC/D"/>
</dbReference>
<dbReference type="InterPro" id="IPR008457">
    <property type="entry name" value="Cu-R_CopD_dom"/>
</dbReference>
<evidence type="ECO:0000256" key="4">
    <source>
        <dbReference type="ARBA" id="ARBA00022989"/>
    </source>
</evidence>
<feature type="transmembrane region" description="Helical" evidence="6">
    <location>
        <begin position="231"/>
        <end position="255"/>
    </location>
</feature>
<keyword evidence="9" id="KW-1185">Reference proteome</keyword>
<protein>
    <submittedName>
        <fullName evidence="8">Copper resistance protein CopD</fullName>
    </submittedName>
</protein>
<accession>A0A1E1F7H1</accession>
<evidence type="ECO:0000256" key="2">
    <source>
        <dbReference type="ARBA" id="ARBA00022475"/>
    </source>
</evidence>
<keyword evidence="5 6" id="KW-0472">Membrane</keyword>
<dbReference type="PANTHER" id="PTHR34820">
    <property type="entry name" value="INNER MEMBRANE PROTEIN YEBZ"/>
    <property type="match status" value="1"/>
</dbReference>
<dbReference type="RefSeq" id="WP_007407019.1">
    <property type="nucleotide sequence ID" value="NZ_AP017656.1"/>
</dbReference>
<name>A0A1E1F7H1_9SPHN</name>
<dbReference type="GO" id="GO:0005886">
    <property type="term" value="C:plasma membrane"/>
    <property type="evidence" value="ECO:0007669"/>
    <property type="project" value="UniProtKB-SubCell"/>
</dbReference>
<evidence type="ECO:0000259" key="7">
    <source>
        <dbReference type="Pfam" id="PF05425"/>
    </source>
</evidence>
<evidence type="ECO:0000313" key="9">
    <source>
        <dbReference type="Proteomes" id="UP000218272"/>
    </source>
</evidence>
<keyword evidence="3 6" id="KW-0812">Transmembrane</keyword>
<feature type="transmembrane region" description="Helical" evidence="6">
    <location>
        <begin position="45"/>
        <end position="67"/>
    </location>
</feature>